<dbReference type="Proteomes" id="UP001431656">
    <property type="component" value="Chromosome"/>
</dbReference>
<dbReference type="RefSeq" id="WP_286268309.1">
    <property type="nucleotide sequence ID" value="NZ_AP028056.1"/>
</dbReference>
<dbReference type="InterPro" id="IPR029056">
    <property type="entry name" value="Ribokinase-like"/>
</dbReference>
<dbReference type="Gene3D" id="3.40.1190.20">
    <property type="match status" value="1"/>
</dbReference>
<proteinExistence type="predicted"/>
<dbReference type="AlphaFoldDB" id="A0AAN0K6K8"/>
<dbReference type="SUPFAM" id="SSF53613">
    <property type="entry name" value="Ribokinase-like"/>
    <property type="match status" value="1"/>
</dbReference>
<name>A0AAN0K6K8_9ACTN</name>
<protein>
    <submittedName>
        <fullName evidence="2">PfkB family carbohydrate kinase</fullName>
    </submittedName>
</protein>
<keyword evidence="2" id="KW-0418">Kinase</keyword>
<evidence type="ECO:0000313" key="2">
    <source>
        <dbReference type="EMBL" id="BEH01996.1"/>
    </source>
</evidence>
<dbReference type="Pfam" id="PF00294">
    <property type="entry name" value="PfkB"/>
    <property type="match status" value="1"/>
</dbReference>
<keyword evidence="2" id="KW-0808">Transferase</keyword>
<reference evidence="2" key="1">
    <citation type="journal article" date="2024" name="Int. J. Syst. Evol. Microbiol.">
        <title>Brooklawnia propionicigenes sp. nov., a facultatively anaerobic, propionate-producing bacterium isolated from a methanogenic reactor treating waste from cattle farms.</title>
        <authorList>
            <person name="Akita Y."/>
            <person name="Ueki A."/>
            <person name="Tonouchi A."/>
            <person name="Sugawara Y."/>
            <person name="Honma S."/>
            <person name="Kaku N."/>
            <person name="Ueki K."/>
        </authorList>
    </citation>
    <scope>NUCLEOTIDE SEQUENCE</scope>
    <source>
        <strain evidence="2">SH051</strain>
    </source>
</reference>
<dbReference type="PANTHER" id="PTHR42774:SF3">
    <property type="entry name" value="KETOHEXOKINASE"/>
    <property type="match status" value="1"/>
</dbReference>
<dbReference type="GO" id="GO:0016301">
    <property type="term" value="F:kinase activity"/>
    <property type="evidence" value="ECO:0007669"/>
    <property type="project" value="UniProtKB-KW"/>
</dbReference>
<evidence type="ECO:0000313" key="3">
    <source>
        <dbReference type="Proteomes" id="UP001431656"/>
    </source>
</evidence>
<accession>A0AAN0K6K8</accession>
<organism evidence="2 3">
    <name type="scientific">Brooklawnia propionicigenes</name>
    <dbReference type="NCBI Taxonomy" id="3041175"/>
    <lineage>
        <taxon>Bacteria</taxon>
        <taxon>Bacillati</taxon>
        <taxon>Actinomycetota</taxon>
        <taxon>Actinomycetes</taxon>
        <taxon>Propionibacteriales</taxon>
        <taxon>Propionibacteriaceae</taxon>
        <taxon>Brooklawnia</taxon>
    </lineage>
</organism>
<dbReference type="PANTHER" id="PTHR42774">
    <property type="entry name" value="PHOSPHOTRANSFERASE SYSTEM TRANSPORT PROTEIN"/>
    <property type="match status" value="1"/>
</dbReference>
<gene>
    <name evidence="2" type="ORF">brsh051_12770</name>
</gene>
<feature type="domain" description="Carbohydrate kinase PfkB" evidence="1">
    <location>
        <begin position="5"/>
        <end position="271"/>
    </location>
</feature>
<evidence type="ECO:0000259" key="1">
    <source>
        <dbReference type="Pfam" id="PF00294"/>
    </source>
</evidence>
<dbReference type="InterPro" id="IPR052562">
    <property type="entry name" value="Ketohexokinase-related"/>
</dbReference>
<sequence>MAPVIVCVGLTTIDIAQVVDALPAADSKITADRAWLDVGGPAANAARVAHREGCQVRLVTALGDSSLAMLARERLDGIEIIDIAPPDCQLPVSTIFITPDGSRAVVSRNAAALESAGSPGAEVLKDVDVVLHDGHLLEASLLLAQNPAPIQVLDGGSWKPGLELLLPLLDVAVVSADFALPGSTPDQALDDLAGFGIPRLARSRGAEPVQAMIGEQLGIFPVPQVEAVDTTGAGDVLHGSLIAQLAGGIDFTAALRNAITQASESVTHYGVL</sequence>
<dbReference type="EMBL" id="AP028056">
    <property type="protein sequence ID" value="BEH01996.1"/>
    <property type="molecule type" value="Genomic_DNA"/>
</dbReference>
<dbReference type="KEGG" id="broo:brsh051_12770"/>
<keyword evidence="3" id="KW-1185">Reference proteome</keyword>
<dbReference type="InterPro" id="IPR011611">
    <property type="entry name" value="PfkB_dom"/>
</dbReference>